<accession>A0A482ETM0</accession>
<keyword evidence="1" id="KW-0614">Plasmid</keyword>
<dbReference type="RefSeq" id="WP_225312306.1">
    <property type="nucleotide sequence ID" value="NZ_MK356558.1"/>
</dbReference>
<reference evidence="1" key="1">
    <citation type="submission" date="2019-01" db="EMBL/GenBank/DDBJ databases">
        <title>Salmonella strain 1423 plasmid sequences.</title>
        <authorList>
            <person name="Chen K."/>
            <person name="Chen S."/>
        </authorList>
    </citation>
    <scope>NUCLEOTIDE SEQUENCE</scope>
    <source>
        <strain evidence="1">Sa1423</strain>
        <plasmid evidence="1">pSa1423-160k</plasmid>
    </source>
</reference>
<evidence type="ECO:0000313" key="1">
    <source>
        <dbReference type="EMBL" id="QBM91563.1"/>
    </source>
</evidence>
<dbReference type="EMBL" id="MK356558">
    <property type="protein sequence ID" value="QBM91563.1"/>
    <property type="molecule type" value="Genomic_DNA"/>
</dbReference>
<proteinExistence type="predicted"/>
<organism evidence="1">
    <name type="scientific">Salmonella sp</name>
    <dbReference type="NCBI Taxonomy" id="599"/>
    <lineage>
        <taxon>Bacteria</taxon>
        <taxon>Pseudomonadati</taxon>
        <taxon>Pseudomonadota</taxon>
        <taxon>Gammaproteobacteria</taxon>
        <taxon>Enterobacterales</taxon>
        <taxon>Enterobacteriaceae</taxon>
        <taxon>Salmonella</taxon>
    </lineage>
</organism>
<dbReference type="AlphaFoldDB" id="A0A482ETM0"/>
<name>A0A482ETM0_SALSP</name>
<sequence length="69" mass="7670">MALKLDALKTAMNAILTQKLKLPEVLVVVKAMVDRVVLGCSGSSHYQDEIDALREADSRRSFIRTTHSK</sequence>
<protein>
    <submittedName>
        <fullName evidence="1">Uncharacterized protein</fullName>
    </submittedName>
</protein>
<geneLocation type="plasmid" evidence="1">
    <name>pSa1423-160k</name>
</geneLocation>
<gene>
    <name evidence="1" type="ORF">NNIBIDOC_00237</name>
</gene>